<gene>
    <name evidence="1" type="ORF">M514_08988</name>
</gene>
<accession>A0A085NKN3</accession>
<dbReference type="Proteomes" id="UP000030758">
    <property type="component" value="Unassembled WGS sequence"/>
</dbReference>
<protein>
    <submittedName>
        <fullName evidence="1">Uncharacterized protein</fullName>
    </submittedName>
</protein>
<sequence length="243" mass="26711">MIANPPVSVFGKRCEASCSTICLLRSLGQECGLPKDFVLNSYLNKSEPVKVDPSSMPFHAKITVGTKSCHGYFTNLHDNQLKESEVLTTPACVPSNTNPATVRVNDVVAKSVQVNNITQNLVHIKLGPTSSINQEQLPCPYMPDEEVLPQESSCLIIEATSNGLTAKHAEFFEDCDDSFLEGDKDAFVKTCVRDKNSSTSADTLSSIICRENGRWYLTHLKDRQTNGFALYMDLGYAMHGSLL</sequence>
<evidence type="ECO:0000313" key="1">
    <source>
        <dbReference type="EMBL" id="KFD70029.1"/>
    </source>
</evidence>
<dbReference type="AlphaFoldDB" id="A0A085NKN3"/>
<reference evidence="1" key="1">
    <citation type="journal article" date="2014" name="Nat. Genet.">
        <title>Genome and transcriptome of the porcine whipworm Trichuris suis.</title>
        <authorList>
            <person name="Jex A.R."/>
            <person name="Nejsum P."/>
            <person name="Schwarz E.M."/>
            <person name="Hu L."/>
            <person name="Young N.D."/>
            <person name="Hall R.S."/>
            <person name="Korhonen P.K."/>
            <person name="Liao S."/>
            <person name="Thamsborg S."/>
            <person name="Xia J."/>
            <person name="Xu P."/>
            <person name="Wang S."/>
            <person name="Scheerlinck J.P."/>
            <person name="Hofmann A."/>
            <person name="Sternberg P.W."/>
            <person name="Wang J."/>
            <person name="Gasser R.B."/>
        </authorList>
    </citation>
    <scope>NUCLEOTIDE SEQUENCE [LARGE SCALE GENOMIC DNA]</scope>
    <source>
        <strain evidence="1">DCEP-RM93F</strain>
    </source>
</reference>
<organism evidence="1">
    <name type="scientific">Trichuris suis</name>
    <name type="common">pig whipworm</name>
    <dbReference type="NCBI Taxonomy" id="68888"/>
    <lineage>
        <taxon>Eukaryota</taxon>
        <taxon>Metazoa</taxon>
        <taxon>Ecdysozoa</taxon>
        <taxon>Nematoda</taxon>
        <taxon>Enoplea</taxon>
        <taxon>Dorylaimia</taxon>
        <taxon>Trichinellida</taxon>
        <taxon>Trichuridae</taxon>
        <taxon>Trichuris</taxon>
    </lineage>
</organism>
<name>A0A085NKN3_9BILA</name>
<dbReference type="EMBL" id="KL367491">
    <property type="protein sequence ID" value="KFD70029.1"/>
    <property type="molecule type" value="Genomic_DNA"/>
</dbReference>
<proteinExistence type="predicted"/>